<keyword evidence="1" id="KW-1133">Transmembrane helix</keyword>
<accession>A0ABT9NSS6</accession>
<name>A0ABT9NSS6_9ACTN</name>
<dbReference type="Pfam" id="PF11292">
    <property type="entry name" value="DUF3093"/>
    <property type="match status" value="1"/>
</dbReference>
<keyword evidence="3" id="KW-1185">Reference proteome</keyword>
<organism evidence="2 3">
    <name type="scientific">Nocardioides massiliensis</name>
    <dbReference type="NCBI Taxonomy" id="1325935"/>
    <lineage>
        <taxon>Bacteria</taxon>
        <taxon>Bacillati</taxon>
        <taxon>Actinomycetota</taxon>
        <taxon>Actinomycetes</taxon>
        <taxon>Propionibacteriales</taxon>
        <taxon>Nocardioidaceae</taxon>
        <taxon>Nocardioides</taxon>
    </lineage>
</organism>
<dbReference type="RefSeq" id="WP_306825275.1">
    <property type="nucleotide sequence ID" value="NZ_JAUSQM010000001.1"/>
</dbReference>
<evidence type="ECO:0008006" key="4">
    <source>
        <dbReference type="Google" id="ProtNLM"/>
    </source>
</evidence>
<reference evidence="2 3" key="1">
    <citation type="submission" date="2023-07" db="EMBL/GenBank/DDBJ databases">
        <title>Sequencing the genomes of 1000 actinobacteria strains.</title>
        <authorList>
            <person name="Klenk H.-P."/>
        </authorList>
    </citation>
    <scope>NUCLEOTIDE SEQUENCE [LARGE SCALE GENOMIC DNA]</scope>
    <source>
        <strain evidence="2 3">GD13</strain>
    </source>
</reference>
<evidence type="ECO:0000256" key="1">
    <source>
        <dbReference type="SAM" id="Phobius"/>
    </source>
</evidence>
<keyword evidence="1" id="KW-0812">Transmembrane</keyword>
<feature type="transmembrane region" description="Helical" evidence="1">
    <location>
        <begin position="42"/>
        <end position="62"/>
    </location>
</feature>
<dbReference type="InterPro" id="IPR021443">
    <property type="entry name" value="DUF3093"/>
</dbReference>
<evidence type="ECO:0000313" key="3">
    <source>
        <dbReference type="Proteomes" id="UP001240447"/>
    </source>
</evidence>
<gene>
    <name evidence="2" type="ORF">J2S59_003146</name>
</gene>
<protein>
    <recommendedName>
        <fullName evidence="4">DUF3093 domain-containing protein</fullName>
    </recommendedName>
</protein>
<sequence>MYKERLHVPLRWWVQAVMLCVALWYAFVVALGPLVAWGLTGAIAAGILSFFATYGATSVTVADGVLQAGRARIDVTHLAHPEPLDKEQTRRVHGVDADVRAFLHVRPWIGRSVRVQVRDPRDPTPYWLISTRRPRKLVAALVAHGAAAAPDTVDHTD</sequence>
<proteinExistence type="predicted"/>
<comment type="caution">
    <text evidence="2">The sequence shown here is derived from an EMBL/GenBank/DDBJ whole genome shotgun (WGS) entry which is preliminary data.</text>
</comment>
<feature type="transmembrane region" description="Helical" evidence="1">
    <location>
        <begin position="12"/>
        <end position="36"/>
    </location>
</feature>
<evidence type="ECO:0000313" key="2">
    <source>
        <dbReference type="EMBL" id="MDP9823337.1"/>
    </source>
</evidence>
<keyword evidence="1" id="KW-0472">Membrane</keyword>
<dbReference type="EMBL" id="JAUSQM010000001">
    <property type="protein sequence ID" value="MDP9823337.1"/>
    <property type="molecule type" value="Genomic_DNA"/>
</dbReference>
<dbReference type="Proteomes" id="UP001240447">
    <property type="component" value="Unassembled WGS sequence"/>
</dbReference>